<gene>
    <name evidence="2" type="ORF">LWC34_53560</name>
</gene>
<dbReference type="CDD" id="cd06260">
    <property type="entry name" value="DUF820-like"/>
    <property type="match status" value="1"/>
</dbReference>
<organism evidence="2 3">
    <name type="scientific">Kibdelosporangium philippinense</name>
    <dbReference type="NCBI Taxonomy" id="211113"/>
    <lineage>
        <taxon>Bacteria</taxon>
        <taxon>Bacillati</taxon>
        <taxon>Actinomycetota</taxon>
        <taxon>Actinomycetes</taxon>
        <taxon>Pseudonocardiales</taxon>
        <taxon>Pseudonocardiaceae</taxon>
        <taxon>Kibdelosporangium</taxon>
    </lineage>
</organism>
<reference evidence="2 3" key="1">
    <citation type="submission" date="2021-12" db="EMBL/GenBank/DDBJ databases">
        <title>Genome sequence of Kibdelosporangium philippinense ATCC 49844.</title>
        <authorList>
            <person name="Fedorov E.A."/>
            <person name="Omeragic M."/>
            <person name="Shalygina K.F."/>
            <person name="Maclea K.S."/>
        </authorList>
    </citation>
    <scope>NUCLEOTIDE SEQUENCE [LARGE SCALE GENOMIC DNA]</scope>
    <source>
        <strain evidence="2 3">ATCC 49844</strain>
    </source>
</reference>
<feature type="domain" description="Putative restriction endonuclease" evidence="1">
    <location>
        <begin position="17"/>
        <end position="175"/>
    </location>
</feature>
<name>A0ABS8ZV56_9PSEU</name>
<keyword evidence="3" id="KW-1185">Reference proteome</keyword>
<dbReference type="InterPro" id="IPR011335">
    <property type="entry name" value="Restrct_endonuc-II-like"/>
</dbReference>
<dbReference type="EMBL" id="JAJVCN010000005">
    <property type="protein sequence ID" value="MCE7011586.1"/>
    <property type="molecule type" value="Genomic_DNA"/>
</dbReference>
<accession>A0ABS8ZV56</accession>
<dbReference type="PANTHER" id="PTHR35400:SF3">
    <property type="entry name" value="SLL1072 PROTEIN"/>
    <property type="match status" value="1"/>
</dbReference>
<dbReference type="Pfam" id="PF05685">
    <property type="entry name" value="Uma2"/>
    <property type="match status" value="1"/>
</dbReference>
<keyword evidence="2" id="KW-0255">Endonuclease</keyword>
<dbReference type="SUPFAM" id="SSF52980">
    <property type="entry name" value="Restriction endonuclease-like"/>
    <property type="match status" value="1"/>
</dbReference>
<evidence type="ECO:0000313" key="3">
    <source>
        <dbReference type="Proteomes" id="UP001521150"/>
    </source>
</evidence>
<dbReference type="InterPro" id="IPR012296">
    <property type="entry name" value="Nuclease_put_TT1808"/>
</dbReference>
<protein>
    <submittedName>
        <fullName evidence="2">Uma2 family endonuclease</fullName>
    </submittedName>
</protein>
<keyword evidence="2" id="KW-0378">Hydrolase</keyword>
<keyword evidence="2" id="KW-0540">Nuclease</keyword>
<evidence type="ECO:0000259" key="1">
    <source>
        <dbReference type="Pfam" id="PF05685"/>
    </source>
</evidence>
<evidence type="ECO:0000313" key="2">
    <source>
        <dbReference type="EMBL" id="MCE7011586.1"/>
    </source>
</evidence>
<dbReference type="Gene3D" id="3.90.1570.10">
    <property type="entry name" value="tt1808, chain A"/>
    <property type="match status" value="1"/>
</dbReference>
<dbReference type="GO" id="GO:0004519">
    <property type="term" value="F:endonuclease activity"/>
    <property type="evidence" value="ECO:0007669"/>
    <property type="project" value="UniProtKB-KW"/>
</dbReference>
<proteinExistence type="predicted"/>
<sequence>MTAVMVEFPGGSGPLTVEDLERMPDDGRRYELVDGVLFVSPAPGTRHQKVVLRLGALLDAVCPIDLEVLTAPFAVRSAIHTEVQPDVLVARYGDLTEKLLPVAPLLAVEVLPPSTAVIDANVKKDAYRKMGVLNYWIIDPLDAWLTVFELDESRNYVQVAEVKGEDVFEVRHPFPARIVVAELLGKWWNRP</sequence>
<dbReference type="InterPro" id="IPR008538">
    <property type="entry name" value="Uma2"/>
</dbReference>
<comment type="caution">
    <text evidence="2">The sequence shown here is derived from an EMBL/GenBank/DDBJ whole genome shotgun (WGS) entry which is preliminary data.</text>
</comment>
<dbReference type="RefSeq" id="WP_233734328.1">
    <property type="nucleotide sequence ID" value="NZ_JAJVCN010000005.1"/>
</dbReference>
<dbReference type="Proteomes" id="UP001521150">
    <property type="component" value="Unassembled WGS sequence"/>
</dbReference>
<dbReference type="PANTHER" id="PTHR35400">
    <property type="entry name" value="SLR1083 PROTEIN"/>
    <property type="match status" value="1"/>
</dbReference>